<evidence type="ECO:0000313" key="1">
    <source>
        <dbReference type="EMBL" id="PCI28646.1"/>
    </source>
</evidence>
<dbReference type="Proteomes" id="UP000218113">
    <property type="component" value="Unassembled WGS sequence"/>
</dbReference>
<reference evidence="2" key="1">
    <citation type="submission" date="2017-08" db="EMBL/GenBank/DDBJ databases">
        <title>A dynamic microbial community with high functional redundancy inhabits the cold, oxic subseafloor aquifer.</title>
        <authorList>
            <person name="Tully B.J."/>
            <person name="Wheat C.G."/>
            <person name="Glazer B.T."/>
            <person name="Huber J.A."/>
        </authorList>
    </citation>
    <scope>NUCLEOTIDE SEQUENCE [LARGE SCALE GENOMIC DNA]</scope>
</reference>
<gene>
    <name evidence="1" type="ORF">COB67_05920</name>
</gene>
<comment type="caution">
    <text evidence="1">The sequence shown here is derived from an EMBL/GenBank/DDBJ whole genome shotgun (WGS) entry which is preliminary data.</text>
</comment>
<proteinExistence type="predicted"/>
<dbReference type="AlphaFoldDB" id="A0A2A4T4V2"/>
<dbReference type="EMBL" id="NVSR01000029">
    <property type="protein sequence ID" value="PCI28646.1"/>
    <property type="molecule type" value="Genomic_DNA"/>
</dbReference>
<sequence length="530" mass="62312">MIDLYNEFHILTNPAILTDENQNKIKELTSIKNSFPLIFLGLLSNVVNNEPQYYFNKEVSQEVSHNLTHFYKQNSELFLQIFISNQDAFFDSIKSYFHILDLFKELDSVAFENELKVKLYYLPIIQQLMEYFLNFFYSGINNIINEFVDVDFSKTNKLGGYKNNLTAKKLGKYTFDKLTSVNIDLRNAVSHGKVDFTEDKIVYSYTEMGSRKTLYKELSIYELDNIKNELFDIAGGAIIGWIEFIANNKLSESVFQDNKTEDTIFQYFKLYFQNNNIHINSISNSIIGSPQLNIQIRIENIYEKSSIIHLIILLLKAMYQFFPNYERYFISYKHPFSVTGMISLNKEVIDDIMDVTDIEKINKAIGNGQGLFLVPEIQDYDSNVKAYKFQVFPKIKNETWEIVNINDISVDNIKRYKCNLIIDNLSITKDEIVSILFSVSKKVRQLVNQRNPYTKIKYGKVEADVVNINVFYRQYTRKPFALLSSNENFICSVYYYKSNSSHRIDVSFPENYIFENIKKLDIYWNKNWQQ</sequence>
<evidence type="ECO:0000313" key="2">
    <source>
        <dbReference type="Proteomes" id="UP000218113"/>
    </source>
</evidence>
<protein>
    <submittedName>
        <fullName evidence="1">Uncharacterized protein</fullName>
    </submittedName>
</protein>
<organism evidence="1 2">
    <name type="scientific">SAR324 cluster bacterium</name>
    <dbReference type="NCBI Taxonomy" id="2024889"/>
    <lineage>
        <taxon>Bacteria</taxon>
        <taxon>Deltaproteobacteria</taxon>
        <taxon>SAR324 cluster</taxon>
    </lineage>
</organism>
<accession>A0A2A4T4V2</accession>
<name>A0A2A4T4V2_9DELT</name>